<keyword evidence="2" id="KW-0408">Iron</keyword>
<keyword evidence="6" id="KW-1185">Reference proteome</keyword>
<dbReference type="EMBL" id="FOCX01000025">
    <property type="protein sequence ID" value="SEO97062.1"/>
    <property type="molecule type" value="Genomic_DNA"/>
</dbReference>
<evidence type="ECO:0000256" key="4">
    <source>
        <dbReference type="SAM" id="MobiDB-lite"/>
    </source>
</evidence>
<feature type="region of interest" description="Disordered" evidence="4">
    <location>
        <begin position="331"/>
        <end position="355"/>
    </location>
</feature>
<evidence type="ECO:0000313" key="5">
    <source>
        <dbReference type="EMBL" id="SEO97062.1"/>
    </source>
</evidence>
<keyword evidence="1" id="KW-0479">Metal-binding</keyword>
<dbReference type="InterPro" id="IPR007197">
    <property type="entry name" value="rSAM"/>
</dbReference>
<proteinExistence type="predicted"/>
<dbReference type="Gene3D" id="3.80.30.30">
    <property type="match status" value="1"/>
</dbReference>
<sequence>MSDGQSNRPRTAEDPTKAILSKSGLNEKYLCDYVLNVASGCSHGCSFCYVPSTPNIRTRGEMLKEQVDVDDGQEEWGDYVLYRDDIPERLESKLSRKRTWRETEGGQGIVGISFHTDAFMDPRAADISSKTIQILGDYEKYTRVLTRNPKLANHYQHSFEQARGYVTIGTSVPTLDEDAVSAIEQNAPPVESRLDGLKEFADAGFPTFISLSPTYPSIDSRDQMETLLKKVATADPDVIFHEPINQRGANFQMTVDAAWNHSHDELGSQLAKIRDRDAWRRYSLKHHAWVQELGDKHDLPVHLWPDSRLMSIADGAVEAWLRKWYDRQSPEPFAERPTPSTPMPKIPDEVGSLSL</sequence>
<dbReference type="GO" id="GO:0051536">
    <property type="term" value="F:iron-sulfur cluster binding"/>
    <property type="evidence" value="ECO:0007669"/>
    <property type="project" value="UniProtKB-KW"/>
</dbReference>
<dbReference type="CDD" id="cd01335">
    <property type="entry name" value="Radical_SAM"/>
    <property type="match status" value="1"/>
</dbReference>
<dbReference type="GO" id="GO:0016829">
    <property type="term" value="F:lyase activity"/>
    <property type="evidence" value="ECO:0007669"/>
    <property type="project" value="UniProtKB-KW"/>
</dbReference>
<organism evidence="5 6">
    <name type="scientific">Halorientalis persicus</name>
    <dbReference type="NCBI Taxonomy" id="1367881"/>
    <lineage>
        <taxon>Archaea</taxon>
        <taxon>Methanobacteriati</taxon>
        <taxon>Methanobacteriota</taxon>
        <taxon>Stenosarchaea group</taxon>
        <taxon>Halobacteria</taxon>
        <taxon>Halobacteriales</taxon>
        <taxon>Haloarculaceae</taxon>
        <taxon>Halorientalis</taxon>
    </lineage>
</organism>
<dbReference type="InterPro" id="IPR040086">
    <property type="entry name" value="MJ0683-like"/>
</dbReference>
<reference evidence="6" key="1">
    <citation type="submission" date="2016-10" db="EMBL/GenBank/DDBJ databases">
        <authorList>
            <person name="Varghese N."/>
            <person name="Submissions S."/>
        </authorList>
    </citation>
    <scope>NUCLEOTIDE SEQUENCE [LARGE SCALE GENOMIC DNA]</scope>
    <source>
        <strain evidence="6">IBRC-M 10043</strain>
    </source>
</reference>
<dbReference type="InterPro" id="IPR058240">
    <property type="entry name" value="rSAM_sf"/>
</dbReference>
<name>A0A1H8U1C2_9EURY</name>
<dbReference type="AlphaFoldDB" id="A0A1H8U1C2"/>
<evidence type="ECO:0000313" key="6">
    <source>
        <dbReference type="Proteomes" id="UP000198775"/>
    </source>
</evidence>
<dbReference type="SUPFAM" id="SSF102114">
    <property type="entry name" value="Radical SAM enzymes"/>
    <property type="match status" value="1"/>
</dbReference>
<evidence type="ECO:0000256" key="1">
    <source>
        <dbReference type="ARBA" id="ARBA00022723"/>
    </source>
</evidence>
<protein>
    <submittedName>
        <fullName evidence="5">DNA repair photolyase</fullName>
    </submittedName>
</protein>
<dbReference type="OrthoDB" id="15538at2157"/>
<keyword evidence="5" id="KW-0456">Lyase</keyword>
<evidence type="ECO:0000256" key="2">
    <source>
        <dbReference type="ARBA" id="ARBA00023004"/>
    </source>
</evidence>
<dbReference type="PANTHER" id="PTHR43432:SF3">
    <property type="entry name" value="SLR0285 PROTEIN"/>
    <property type="match status" value="1"/>
</dbReference>
<dbReference type="Proteomes" id="UP000198775">
    <property type="component" value="Unassembled WGS sequence"/>
</dbReference>
<dbReference type="SFLD" id="SFLDS00029">
    <property type="entry name" value="Radical_SAM"/>
    <property type="match status" value="1"/>
</dbReference>
<dbReference type="PANTHER" id="PTHR43432">
    <property type="entry name" value="SLR0285 PROTEIN"/>
    <property type="match status" value="1"/>
</dbReference>
<evidence type="ECO:0000256" key="3">
    <source>
        <dbReference type="ARBA" id="ARBA00023014"/>
    </source>
</evidence>
<dbReference type="GO" id="GO:0046872">
    <property type="term" value="F:metal ion binding"/>
    <property type="evidence" value="ECO:0007669"/>
    <property type="project" value="UniProtKB-KW"/>
</dbReference>
<gene>
    <name evidence="5" type="ORF">SAMN05216388_102518</name>
</gene>
<keyword evidence="3" id="KW-0411">Iron-sulfur</keyword>
<dbReference type="SFLD" id="SFLDG01084">
    <property type="entry name" value="Uncharacterised_Radical_SAM_Su"/>
    <property type="match status" value="1"/>
</dbReference>
<accession>A0A1H8U1C2</accession>